<keyword evidence="1" id="KW-0472">Membrane</keyword>
<dbReference type="RefSeq" id="WP_150013028.1">
    <property type="nucleotide sequence ID" value="NZ_VWSG01000007.1"/>
</dbReference>
<name>A0A5M6CG10_9FLAO</name>
<proteinExistence type="predicted"/>
<evidence type="ECO:0000256" key="1">
    <source>
        <dbReference type="SAM" id="Phobius"/>
    </source>
</evidence>
<evidence type="ECO:0000313" key="3">
    <source>
        <dbReference type="Proteomes" id="UP000325141"/>
    </source>
</evidence>
<protein>
    <submittedName>
        <fullName evidence="2">Uncharacterized protein</fullName>
    </submittedName>
</protein>
<keyword evidence="1" id="KW-0812">Transmembrane</keyword>
<sequence>MQEKLSNHNSDNEVELGNFTGRVSNFFDSFLSGIFNFIQLLYRNKWITLSLIVIGMALGVLQTFTSKPKFKNEVIVAANFNSNEYLYSKVKNFGAMKAAASTPLDSILLTGISSVDIEPVYNAFDFLLSNYQRMEAFRILSERGIDIEKYLKSKVAEKSYRYHKITFFTEIKPDSTDLVINNFFDKVNSTDYFKKRMQFEKVNLVAKREQLQRSVDQLNGMFESFGKESTSGSTVTSNDYSDMDKLFMSKEYLLDQINFIDAELLESDKVVFDVFRTVNKSTGFPIPPFIYLPVLFVLIYGIYVNLKNKYKRFTTTKS</sequence>
<dbReference type="Proteomes" id="UP000325141">
    <property type="component" value="Unassembled WGS sequence"/>
</dbReference>
<dbReference type="EMBL" id="VWSG01000007">
    <property type="protein sequence ID" value="KAA5534124.1"/>
    <property type="molecule type" value="Genomic_DNA"/>
</dbReference>
<dbReference type="AlphaFoldDB" id="A0A5M6CG10"/>
<reference evidence="2 3" key="1">
    <citation type="submission" date="2019-09" db="EMBL/GenBank/DDBJ databases">
        <title>Genome sequence and assembly of Flavobacterium sp.</title>
        <authorList>
            <person name="Chhetri G."/>
        </authorList>
    </citation>
    <scope>NUCLEOTIDE SEQUENCE [LARGE SCALE GENOMIC DNA]</scope>
    <source>
        <strain evidence="2 3">SNL9</strain>
    </source>
</reference>
<keyword evidence="3" id="KW-1185">Reference proteome</keyword>
<comment type="caution">
    <text evidence="2">The sequence shown here is derived from an EMBL/GenBank/DDBJ whole genome shotgun (WGS) entry which is preliminary data.</text>
</comment>
<feature type="transmembrane region" description="Helical" evidence="1">
    <location>
        <begin position="289"/>
        <end position="306"/>
    </location>
</feature>
<feature type="transmembrane region" description="Helical" evidence="1">
    <location>
        <begin position="46"/>
        <end position="64"/>
    </location>
</feature>
<gene>
    <name evidence="2" type="ORF">F0460_10630</name>
</gene>
<accession>A0A5M6CG10</accession>
<organism evidence="2 3">
    <name type="scientific">Paenimyroides baculatum</name>
    <dbReference type="NCBI Taxonomy" id="2608000"/>
    <lineage>
        <taxon>Bacteria</taxon>
        <taxon>Pseudomonadati</taxon>
        <taxon>Bacteroidota</taxon>
        <taxon>Flavobacteriia</taxon>
        <taxon>Flavobacteriales</taxon>
        <taxon>Flavobacteriaceae</taxon>
        <taxon>Paenimyroides</taxon>
    </lineage>
</organism>
<keyword evidence="1" id="KW-1133">Transmembrane helix</keyword>
<evidence type="ECO:0000313" key="2">
    <source>
        <dbReference type="EMBL" id="KAA5534124.1"/>
    </source>
</evidence>